<evidence type="ECO:0000313" key="1">
    <source>
        <dbReference type="EMBL" id="OGL53938.1"/>
    </source>
</evidence>
<gene>
    <name evidence="1" type="ORF">A3G31_00870</name>
</gene>
<dbReference type="AlphaFoldDB" id="A0A1F7SL19"/>
<name>A0A1F7SL19_9BACT</name>
<comment type="caution">
    <text evidence="1">The sequence shown here is derived from an EMBL/GenBank/DDBJ whole genome shotgun (WGS) entry which is preliminary data.</text>
</comment>
<dbReference type="STRING" id="1817883.A3G31_00870"/>
<organism evidence="1 2">
    <name type="scientific">Candidatus Schekmanbacteria bacterium RIFCSPLOWO2_12_FULL_38_15</name>
    <dbReference type="NCBI Taxonomy" id="1817883"/>
    <lineage>
        <taxon>Bacteria</taxon>
        <taxon>Candidatus Schekmaniibacteriota</taxon>
    </lineage>
</organism>
<accession>A0A1F7SL19</accession>
<evidence type="ECO:0000313" key="2">
    <source>
        <dbReference type="Proteomes" id="UP000178082"/>
    </source>
</evidence>
<dbReference type="EMBL" id="MGDI01000019">
    <property type="protein sequence ID" value="OGL53938.1"/>
    <property type="molecule type" value="Genomic_DNA"/>
</dbReference>
<proteinExistence type="predicted"/>
<reference evidence="1 2" key="1">
    <citation type="journal article" date="2016" name="Nat. Commun.">
        <title>Thousands of microbial genomes shed light on interconnected biogeochemical processes in an aquifer system.</title>
        <authorList>
            <person name="Anantharaman K."/>
            <person name="Brown C.T."/>
            <person name="Hug L.A."/>
            <person name="Sharon I."/>
            <person name="Castelle C.J."/>
            <person name="Probst A.J."/>
            <person name="Thomas B.C."/>
            <person name="Singh A."/>
            <person name="Wilkins M.J."/>
            <person name="Karaoz U."/>
            <person name="Brodie E.L."/>
            <person name="Williams K.H."/>
            <person name="Hubbard S.S."/>
            <person name="Banfield J.F."/>
        </authorList>
    </citation>
    <scope>NUCLEOTIDE SEQUENCE [LARGE SCALE GENOMIC DNA]</scope>
</reference>
<protein>
    <submittedName>
        <fullName evidence="1">Uncharacterized protein</fullName>
    </submittedName>
</protein>
<sequence>MITNKIVKTDMQRRILGVWNLRGDRLSLGCLLIFLEELRIQQLIHKAEYIDLCFIGDGSKILSGNEVCGKDGLLRVLGKECCNKSIIITTLLDIDNINLYYQCDSFRILQNFISDASCEYILWPSANEQEILNYNCDNTFTVQKFFQNYSFIPYLSCRIGLLDWAINFLQSNVFPSIPVVIHLKNNPEEQNCSNANFDAWIAFFETCNVRYNAKFILIGNEKIDKRIHNIPNVLLARDFGSNLSRDLALIQTACIFMGMTSGPCQMALFSDVPYIIYKNPDHHAEKMHLELGREDRYSFATSLQKVLRAIETQENILSNFDFLYNNVNEHYWETKQEKLQLHKNEYGKKTF</sequence>
<dbReference type="Proteomes" id="UP000178082">
    <property type="component" value="Unassembled WGS sequence"/>
</dbReference>